<evidence type="ECO:0000313" key="4">
    <source>
        <dbReference type="EMBL" id="MFH0252268.1"/>
    </source>
</evidence>
<keyword evidence="1" id="KW-0482">Metalloprotease</keyword>
<proteinExistence type="inferred from homology"/>
<feature type="domain" description="Microcystin LR degradation protein MlrC C-terminal" evidence="2">
    <location>
        <begin position="299"/>
        <end position="473"/>
    </location>
</feature>
<keyword evidence="1" id="KW-0645">Protease</keyword>
<protein>
    <recommendedName>
        <fullName evidence="1">Microcystinase C</fullName>
        <shortName evidence="1">MlrC</shortName>
    </recommendedName>
</protein>
<dbReference type="RefSeq" id="WP_377169955.1">
    <property type="nucleotide sequence ID" value="NZ_JBHTJC010000001.1"/>
</dbReference>
<name>A0ABW7I2F3_9RHOB</name>
<evidence type="ECO:0000259" key="2">
    <source>
        <dbReference type="Pfam" id="PF07171"/>
    </source>
</evidence>
<keyword evidence="1" id="KW-0479">Metal-binding</keyword>
<accession>A0ABW7I2F3</accession>
<comment type="similarity">
    <text evidence="1">Belongs to the peptidase M81 family.</text>
</comment>
<feature type="domain" description="Microcystin LR degradation protein MlrC N-terminal" evidence="3">
    <location>
        <begin position="4"/>
        <end position="288"/>
    </location>
</feature>
<reference evidence="4 5" key="1">
    <citation type="submission" date="2024-10" db="EMBL/GenBank/DDBJ databases">
        <authorList>
            <person name="Yang X.-N."/>
        </authorList>
    </citation>
    <scope>NUCLEOTIDE SEQUENCE [LARGE SCALE GENOMIC DNA]</scope>
    <source>
        <strain evidence="4 5">CAU 1059</strain>
    </source>
</reference>
<gene>
    <name evidence="4" type="ORF">ACGRVM_00045</name>
</gene>
<dbReference type="PIRSF" id="PIRSF012702">
    <property type="entry name" value="UCP012702"/>
    <property type="match status" value="1"/>
</dbReference>
<comment type="cofactor">
    <cofactor evidence="1">
        <name>Zn(2+)</name>
        <dbReference type="ChEBI" id="CHEBI:29105"/>
    </cofactor>
    <text evidence="1">Binds 1 zinc ion per subunit.</text>
</comment>
<dbReference type="Pfam" id="PF07364">
    <property type="entry name" value="DUF1485"/>
    <property type="match status" value="1"/>
</dbReference>
<keyword evidence="5" id="KW-1185">Reference proteome</keyword>
<dbReference type="Proteomes" id="UP001607157">
    <property type="component" value="Unassembled WGS sequence"/>
</dbReference>
<dbReference type="InterPro" id="IPR010799">
    <property type="entry name" value="MlrC_C"/>
</dbReference>
<sequence length="500" mass="54126">MTMRLFMATLSTETNTFCSMPTAMSGFEEFYLRHGTATQEAPNLMTEALHVWRSRAEAEGWEVTESLAAIAEPAGLTTAPTYEALRGEILSDLDGADGADVILLQLHGAMVAEGVEDCEGDILAAVRARCPGAVIGVALDLHCHLTARMCEAADLVITFKEYPHDDATPRAEELFDMARRMLAGEITPVMSVFDCRMLGLYMTKEGEMARIVQEMHALEETPGILSVSLAHGFAWADVADLGARVLVIADGDAGLARQTAEAFGRSFYERRQALTKDYPSLDEALESALREGANGPVVLADMGDNSGAGAPGDATFMLREMLERGLPGVALGLIWDPMVVRICRDAGEDATLSLRVGGKTSPFSGNPIDIEARVMRIASGLGQHLGPGLEPLGCMVWLRIGEDTDLVINDLRTQVYHPEAFEQMGIRLAEKRLVAVKSTFHFYAPFRAIASRVIQVATPGGASPDFRNFDYRRGGAGLWPFVDDPADMLLDENAAQKSLV</sequence>
<comment type="caution">
    <text evidence="4">The sequence shown here is derived from an EMBL/GenBank/DDBJ whole genome shotgun (WGS) entry which is preliminary data.</text>
</comment>
<evidence type="ECO:0000259" key="3">
    <source>
        <dbReference type="Pfam" id="PF07364"/>
    </source>
</evidence>
<organism evidence="4 5">
    <name type="scientific">Roseovarius aquimarinus</name>
    <dbReference type="NCBI Taxonomy" id="1229156"/>
    <lineage>
        <taxon>Bacteria</taxon>
        <taxon>Pseudomonadati</taxon>
        <taxon>Pseudomonadota</taxon>
        <taxon>Alphaproteobacteria</taxon>
        <taxon>Rhodobacterales</taxon>
        <taxon>Roseobacteraceae</taxon>
        <taxon>Roseovarius</taxon>
    </lineage>
</organism>
<keyword evidence="1" id="KW-0378">Hydrolase</keyword>
<evidence type="ECO:0000313" key="5">
    <source>
        <dbReference type="Proteomes" id="UP001607157"/>
    </source>
</evidence>
<comment type="function">
    <text evidence="1">Involved in peptidolytic degradation of cyclic heptapeptide hepatotoxin microcystin (MC).</text>
</comment>
<evidence type="ECO:0000256" key="1">
    <source>
        <dbReference type="PIRNR" id="PIRNR012702"/>
    </source>
</evidence>
<dbReference type="InterPro" id="IPR015995">
    <property type="entry name" value="MlrC_N"/>
</dbReference>
<dbReference type="InterPro" id="IPR009197">
    <property type="entry name" value="MlrC"/>
</dbReference>
<dbReference type="EMBL" id="JBIHMM010000001">
    <property type="protein sequence ID" value="MFH0252268.1"/>
    <property type="molecule type" value="Genomic_DNA"/>
</dbReference>
<dbReference type="Pfam" id="PF07171">
    <property type="entry name" value="MlrC_C"/>
    <property type="match status" value="1"/>
</dbReference>